<name>A0ABR4NA20_9FUNG</name>
<keyword evidence="17" id="KW-1185">Reference proteome</keyword>
<reference evidence="16 17" key="1">
    <citation type="submission" date="2023-09" db="EMBL/GenBank/DDBJ databases">
        <title>Pangenome analysis of Batrachochytrium dendrobatidis and related Chytrids.</title>
        <authorList>
            <person name="Yacoub M.N."/>
            <person name="Stajich J.E."/>
            <person name="James T.Y."/>
        </authorList>
    </citation>
    <scope>NUCLEOTIDE SEQUENCE [LARGE SCALE GENOMIC DNA]</scope>
    <source>
        <strain evidence="16 17">JEL0888</strain>
    </source>
</reference>
<keyword evidence="13" id="KW-0469">Meiosis</keyword>
<dbReference type="InterPro" id="IPR033310">
    <property type="entry name" value="Mms4/EME1/EME2"/>
</dbReference>
<sequence>MASVPDGWADQILAMCPSLARDDVLLDLAHTGSVESTLNRVFDGLFLVGTRRDPSLVAVASLLDRPVRLAAPGPHSDGDSLGPAKAAVSDPASDSDTSVVELPLPTVATPRAPRASGHQPAAAPTPPAPPASAERTPRPPPAPTQPAVISLDSSDSEHELEMIGHKTPVDPAPSALTTTYAPAAGSAACLSSGEDDATDGRPAKMARISSLADSSALSSSQSSTSTAPAASQTSNSQQSARAAAKAAEKTARAAERAALSAAKAAAKESIRQEKAAEKQRLQEERNRAKEAALLERELSLASRAANKMRQKCDCTKEMTVIMSKDWEADAAGQESVSALKEAGASVEIAIDSAVERSMTWRRTVERIWDSEKSLWRPCPRTVIYERYALVRLSCLQLAQLCVGTRLVVHFDSISRVFPDCRIIYLVEELDAFYRSRQRNQQSHYTRQIRSALADGGVDSAAQGKRSRQHRLVAPVDDGLPSRDVVEEYLVRLQLLSRGRCLIVVTKLSEIASWVTSFTEQIAYAPELRYRSMAALNFRFGDGVKSGANPRDTWTKMLEQISGVSSLKAMAVCERFPTLGHLLRAYAQCASKSACERLLVGIPVPNTSQSIGPEISRRIHTALCSPEGGQLMS</sequence>
<feature type="compositionally biased region" description="Low complexity" evidence="14">
    <location>
        <begin position="206"/>
        <end position="245"/>
    </location>
</feature>
<evidence type="ECO:0000256" key="3">
    <source>
        <dbReference type="ARBA" id="ARBA00005313"/>
    </source>
</evidence>
<evidence type="ECO:0000256" key="4">
    <source>
        <dbReference type="ARBA" id="ARBA00022722"/>
    </source>
</evidence>
<evidence type="ECO:0000256" key="14">
    <source>
        <dbReference type="SAM" id="MobiDB-lite"/>
    </source>
</evidence>
<keyword evidence="9" id="KW-0460">Magnesium</keyword>
<evidence type="ECO:0000256" key="7">
    <source>
        <dbReference type="ARBA" id="ARBA00022763"/>
    </source>
</evidence>
<evidence type="ECO:0000256" key="5">
    <source>
        <dbReference type="ARBA" id="ARBA00022723"/>
    </source>
</evidence>
<feature type="region of interest" description="Disordered" evidence="14">
    <location>
        <begin position="188"/>
        <end position="249"/>
    </location>
</feature>
<evidence type="ECO:0000256" key="1">
    <source>
        <dbReference type="ARBA" id="ARBA00001946"/>
    </source>
</evidence>
<evidence type="ECO:0000256" key="2">
    <source>
        <dbReference type="ARBA" id="ARBA00004123"/>
    </source>
</evidence>
<keyword evidence="8" id="KW-0378">Hydrolase</keyword>
<keyword evidence="4" id="KW-0540">Nuclease</keyword>
<dbReference type="Pfam" id="PF21292">
    <property type="entry name" value="EME1-MUS81_C"/>
    <property type="match status" value="1"/>
</dbReference>
<accession>A0ABR4NA20</accession>
<protein>
    <recommendedName>
        <fullName evidence="15">ERCC4 domain-containing protein</fullName>
    </recommendedName>
</protein>
<feature type="domain" description="ERCC4" evidence="15">
    <location>
        <begin position="339"/>
        <end position="515"/>
    </location>
</feature>
<feature type="region of interest" description="Disordered" evidence="14">
    <location>
        <begin position="70"/>
        <end position="160"/>
    </location>
</feature>
<organism evidence="16 17">
    <name type="scientific">Polyrhizophydium stewartii</name>
    <dbReference type="NCBI Taxonomy" id="2732419"/>
    <lineage>
        <taxon>Eukaryota</taxon>
        <taxon>Fungi</taxon>
        <taxon>Fungi incertae sedis</taxon>
        <taxon>Chytridiomycota</taxon>
        <taxon>Chytridiomycota incertae sedis</taxon>
        <taxon>Chytridiomycetes</taxon>
        <taxon>Rhizophydiales</taxon>
        <taxon>Rhizophydiales incertae sedis</taxon>
        <taxon>Polyrhizophydium</taxon>
    </lineage>
</organism>
<evidence type="ECO:0000256" key="6">
    <source>
        <dbReference type="ARBA" id="ARBA00022759"/>
    </source>
</evidence>
<dbReference type="Gene3D" id="3.40.50.10130">
    <property type="match status" value="1"/>
</dbReference>
<dbReference type="Pfam" id="PF02732">
    <property type="entry name" value="ERCC4"/>
    <property type="match status" value="1"/>
</dbReference>
<keyword evidence="12" id="KW-0539">Nucleus</keyword>
<evidence type="ECO:0000313" key="16">
    <source>
        <dbReference type="EMBL" id="KAL2916365.1"/>
    </source>
</evidence>
<proteinExistence type="inferred from homology"/>
<dbReference type="InterPro" id="IPR006166">
    <property type="entry name" value="ERCC4_domain"/>
</dbReference>
<evidence type="ECO:0000256" key="13">
    <source>
        <dbReference type="ARBA" id="ARBA00023254"/>
    </source>
</evidence>
<evidence type="ECO:0000256" key="8">
    <source>
        <dbReference type="ARBA" id="ARBA00022801"/>
    </source>
</evidence>
<dbReference type="PANTHER" id="PTHR21077">
    <property type="entry name" value="EME1 PROTEIN"/>
    <property type="match status" value="1"/>
</dbReference>
<keyword evidence="7" id="KW-0227">DNA damage</keyword>
<comment type="cofactor">
    <cofactor evidence="1">
        <name>Mg(2+)</name>
        <dbReference type="ChEBI" id="CHEBI:18420"/>
    </cofactor>
</comment>
<dbReference type="CDD" id="cd14376">
    <property type="entry name" value="CUE_AUP1_AMFR_like"/>
    <property type="match status" value="1"/>
</dbReference>
<evidence type="ECO:0000256" key="12">
    <source>
        <dbReference type="ARBA" id="ARBA00023242"/>
    </source>
</evidence>
<evidence type="ECO:0000256" key="11">
    <source>
        <dbReference type="ARBA" id="ARBA00023204"/>
    </source>
</evidence>
<keyword evidence="6" id="KW-0255">Endonuclease</keyword>
<evidence type="ECO:0000259" key="15">
    <source>
        <dbReference type="Pfam" id="PF02732"/>
    </source>
</evidence>
<comment type="subcellular location">
    <subcellularLocation>
        <location evidence="2">Nucleus</location>
    </subcellularLocation>
</comment>
<keyword evidence="10" id="KW-0233">DNA recombination</keyword>
<gene>
    <name evidence="16" type="ORF">HK105_204121</name>
</gene>
<dbReference type="Proteomes" id="UP001527925">
    <property type="component" value="Unassembled WGS sequence"/>
</dbReference>
<dbReference type="PANTHER" id="PTHR21077:SF5">
    <property type="entry name" value="CROSSOVER JUNCTION ENDONUCLEASE MMS4"/>
    <property type="match status" value="1"/>
</dbReference>
<keyword evidence="11" id="KW-0234">DNA repair</keyword>
<keyword evidence="5" id="KW-0479">Metal-binding</keyword>
<dbReference type="Gene3D" id="1.10.8.10">
    <property type="entry name" value="DNA helicase RuvA subunit, C-terminal domain"/>
    <property type="match status" value="1"/>
</dbReference>
<evidence type="ECO:0000256" key="9">
    <source>
        <dbReference type="ARBA" id="ARBA00022842"/>
    </source>
</evidence>
<dbReference type="Gene3D" id="1.10.150.670">
    <property type="entry name" value="Crossover junction endonuclease EME1, DNA-binding domain"/>
    <property type="match status" value="1"/>
</dbReference>
<comment type="similarity">
    <text evidence="3">Belongs to the EME1/MMS4 family.</text>
</comment>
<evidence type="ECO:0000313" key="17">
    <source>
        <dbReference type="Proteomes" id="UP001527925"/>
    </source>
</evidence>
<evidence type="ECO:0000256" key="10">
    <source>
        <dbReference type="ARBA" id="ARBA00023172"/>
    </source>
</evidence>
<comment type="caution">
    <text evidence="16">The sequence shown here is derived from an EMBL/GenBank/DDBJ whole genome shotgun (WGS) entry which is preliminary data.</text>
</comment>
<dbReference type="InterPro" id="IPR042530">
    <property type="entry name" value="EME1/EME2_C"/>
</dbReference>
<dbReference type="EMBL" id="JADGIZ020000017">
    <property type="protein sequence ID" value="KAL2916365.1"/>
    <property type="molecule type" value="Genomic_DNA"/>
</dbReference>